<sequence>MPDPDINGIGVVVSFTIATYTSFVLGVVFYLLGCVPAQHLSTFEKQYIKPKVALRLVQDFQKGVSIINEQQMITALGVLGATLRNMRESKVFDFQTKVYLAWMAINMHLSTLSILRPSFWDRPWLRAFKLLNMCALLTMMCIAIYPTTVFTWTGSTVRAKGFCSSADSCFGLEEKVEVHWQRARYRPGSLIPQGVFTYAILIISHVWQSVMLFPKAHTTISSLSQRPLRYLESRMADTIRGTPKSNRRIVHRAITGTYMFVLAFIEVTGSWAFSQFLVGLHLAWSSFQLFLPRFIYLPSCVAEYLNEMNFGQILPMILLLAPIYGIVTYYLKYIQQSGSNLSATTTTATTTSQSAQNCTPTSTTTSPFSTLMEQLNTSTPNAHKTLRAYFYVTVQFKLIVFAQCFIAFMSVVGYFLSAAIALRIYDDSATLSQKWYEISYKMWPTVLTSACAFVLLFLISVASPFFSPQLTK</sequence>
<dbReference type="InterPro" id="IPR053018">
    <property type="entry name" value="Elsinochrome_Biosynth-Asso"/>
</dbReference>
<reference evidence="2 3" key="1">
    <citation type="submission" date="2024-02" db="EMBL/GenBank/DDBJ databases">
        <title>De novo assembly and annotation of 12 fungi associated with fruit tree decline syndrome in Ontario, Canada.</title>
        <authorList>
            <person name="Sulman M."/>
            <person name="Ellouze W."/>
            <person name="Ilyukhin E."/>
        </authorList>
    </citation>
    <scope>NUCLEOTIDE SEQUENCE [LARGE SCALE GENOMIC DNA]</scope>
    <source>
        <strain evidence="2 3">M42-189</strain>
    </source>
</reference>
<protein>
    <submittedName>
        <fullName evidence="2">Uncharacterized protein</fullName>
    </submittedName>
</protein>
<keyword evidence="3" id="KW-1185">Reference proteome</keyword>
<feature type="transmembrane region" description="Helical" evidence="1">
    <location>
        <begin position="398"/>
        <end position="422"/>
    </location>
</feature>
<keyword evidence="1" id="KW-1133">Transmembrane helix</keyword>
<organism evidence="2 3">
    <name type="scientific">Paraconiothyrium brasiliense</name>
    <dbReference type="NCBI Taxonomy" id="300254"/>
    <lineage>
        <taxon>Eukaryota</taxon>
        <taxon>Fungi</taxon>
        <taxon>Dikarya</taxon>
        <taxon>Ascomycota</taxon>
        <taxon>Pezizomycotina</taxon>
        <taxon>Dothideomycetes</taxon>
        <taxon>Pleosporomycetidae</taxon>
        <taxon>Pleosporales</taxon>
        <taxon>Massarineae</taxon>
        <taxon>Didymosphaeriaceae</taxon>
        <taxon>Paraconiothyrium</taxon>
    </lineage>
</organism>
<gene>
    <name evidence="2" type="ORF">SLS60_011877</name>
</gene>
<feature type="transmembrane region" description="Helical" evidence="1">
    <location>
        <begin position="127"/>
        <end position="145"/>
    </location>
</feature>
<comment type="caution">
    <text evidence="2">The sequence shown here is derived from an EMBL/GenBank/DDBJ whole genome shotgun (WGS) entry which is preliminary data.</text>
</comment>
<feature type="transmembrane region" description="Helical" evidence="1">
    <location>
        <begin position="12"/>
        <end position="32"/>
    </location>
</feature>
<accession>A0ABR3QH41</accession>
<feature type="transmembrane region" description="Helical" evidence="1">
    <location>
        <begin position="442"/>
        <end position="466"/>
    </location>
</feature>
<name>A0ABR3QH41_9PLEO</name>
<dbReference type="Proteomes" id="UP001521785">
    <property type="component" value="Unassembled WGS sequence"/>
</dbReference>
<feature type="transmembrane region" description="Helical" evidence="1">
    <location>
        <begin position="313"/>
        <end position="331"/>
    </location>
</feature>
<keyword evidence="1" id="KW-0812">Transmembrane</keyword>
<evidence type="ECO:0000313" key="3">
    <source>
        <dbReference type="Proteomes" id="UP001521785"/>
    </source>
</evidence>
<dbReference type="PANTHER" id="PTHR37577:SF1">
    <property type="entry name" value="INTEGRAL MEMBRANE PROTEIN"/>
    <property type="match status" value="1"/>
</dbReference>
<dbReference type="EMBL" id="JAKJXO020000025">
    <property type="protein sequence ID" value="KAL1591485.1"/>
    <property type="molecule type" value="Genomic_DNA"/>
</dbReference>
<evidence type="ECO:0000313" key="2">
    <source>
        <dbReference type="EMBL" id="KAL1591485.1"/>
    </source>
</evidence>
<evidence type="ECO:0000256" key="1">
    <source>
        <dbReference type="SAM" id="Phobius"/>
    </source>
</evidence>
<feature type="transmembrane region" description="Helical" evidence="1">
    <location>
        <begin position="98"/>
        <end position="115"/>
    </location>
</feature>
<keyword evidence="1" id="KW-0472">Membrane</keyword>
<dbReference type="PANTHER" id="PTHR37577">
    <property type="entry name" value="INTEGRAL MEMBRANE PROTEIN"/>
    <property type="match status" value="1"/>
</dbReference>
<proteinExistence type="predicted"/>
<feature type="transmembrane region" description="Helical" evidence="1">
    <location>
        <begin position="257"/>
        <end position="284"/>
    </location>
</feature>